<dbReference type="InterPro" id="IPR036770">
    <property type="entry name" value="Ankyrin_rpt-contain_sf"/>
</dbReference>
<feature type="compositionally biased region" description="Acidic residues" evidence="4">
    <location>
        <begin position="132"/>
        <end position="147"/>
    </location>
</feature>
<proteinExistence type="predicted"/>
<evidence type="ECO:0000313" key="6">
    <source>
        <dbReference type="Proteomes" id="UP000789595"/>
    </source>
</evidence>
<dbReference type="PROSITE" id="PS50297">
    <property type="entry name" value="ANK_REP_REGION"/>
    <property type="match status" value="2"/>
</dbReference>
<dbReference type="PANTHER" id="PTHR24198">
    <property type="entry name" value="ANKYRIN REPEAT AND PROTEIN KINASE DOMAIN-CONTAINING PROTEIN"/>
    <property type="match status" value="1"/>
</dbReference>
<sequence length="449" mass="47372">MPADEPAAATFSFTATAPAPAAAAPAPAAPAFTFGAAAPAPAPVAAATPAFTFTFAAGAPAPAPAASTPAFTFGAAAPEPAPAAGGPAFTFGARASPAPPAPAPAGGPAFTFGMDSDEEDDEALARRLQREWEEEASTGTWETDEASTELSQLPSDDEEEVATARHPWADFFHHGDVHVSRLESLYDVNVRVIQSDGAWSARALDRGLTKVEQNPAVMRAVEAVGARNVASFTSPECDTPLLHWAAIAGKVECVRVLLHHGADIEARSGDGCTPLFYSVPNGEPAVARVLVAAGADIDAVNVHVMTPLGSTVQYGQPHLAHVLLSLGAIFDMAMADRAKAIYMTEQPDPDMLDGVVEAHALHKRVRDAGGSYKKYLLATRMPLVVLRRLAASKRAVPRPDCPPIYKRLFPRAAPLDSEEEDETPVRDIIPPPDIPDEVFLRILGFWYTV</sequence>
<keyword evidence="6" id="KW-1185">Reference proteome</keyword>
<evidence type="ECO:0000256" key="4">
    <source>
        <dbReference type="SAM" id="MobiDB-lite"/>
    </source>
</evidence>
<feature type="region of interest" description="Disordered" evidence="4">
    <location>
        <begin position="132"/>
        <end position="162"/>
    </location>
</feature>
<evidence type="ECO:0000256" key="3">
    <source>
        <dbReference type="PROSITE-ProRule" id="PRU00023"/>
    </source>
</evidence>
<evidence type="ECO:0000256" key="2">
    <source>
        <dbReference type="ARBA" id="ARBA00023043"/>
    </source>
</evidence>
<name>A0A8J2X2E3_9STRA</name>
<gene>
    <name evidence="5" type="ORF">PECAL_3P14950</name>
</gene>
<dbReference type="OrthoDB" id="38351at2759"/>
<dbReference type="AlphaFoldDB" id="A0A8J2X2E3"/>
<accession>A0A8J2X2E3</accession>
<dbReference type="Proteomes" id="UP000789595">
    <property type="component" value="Unassembled WGS sequence"/>
</dbReference>
<keyword evidence="2 3" id="KW-0040">ANK repeat</keyword>
<dbReference type="PANTHER" id="PTHR24198:SF165">
    <property type="entry name" value="ANKYRIN REPEAT-CONTAINING PROTEIN-RELATED"/>
    <property type="match status" value="1"/>
</dbReference>
<dbReference type="SMART" id="SM00248">
    <property type="entry name" value="ANK"/>
    <property type="match status" value="3"/>
</dbReference>
<feature type="repeat" description="ANK" evidence="3">
    <location>
        <begin position="270"/>
        <end position="302"/>
    </location>
</feature>
<evidence type="ECO:0000256" key="1">
    <source>
        <dbReference type="ARBA" id="ARBA00022737"/>
    </source>
</evidence>
<comment type="caution">
    <text evidence="5">The sequence shown here is derived from an EMBL/GenBank/DDBJ whole genome shotgun (WGS) entry which is preliminary data.</text>
</comment>
<reference evidence="5" key="1">
    <citation type="submission" date="2021-11" db="EMBL/GenBank/DDBJ databases">
        <authorList>
            <consortium name="Genoscope - CEA"/>
            <person name="William W."/>
        </authorList>
    </citation>
    <scope>NUCLEOTIDE SEQUENCE</scope>
</reference>
<dbReference type="InterPro" id="IPR002110">
    <property type="entry name" value="Ankyrin_rpt"/>
</dbReference>
<feature type="repeat" description="ANK" evidence="3">
    <location>
        <begin position="242"/>
        <end position="269"/>
    </location>
</feature>
<dbReference type="Gene3D" id="1.25.40.20">
    <property type="entry name" value="Ankyrin repeat-containing domain"/>
    <property type="match status" value="1"/>
</dbReference>
<keyword evidence="1" id="KW-0677">Repeat</keyword>
<organism evidence="5 6">
    <name type="scientific">Pelagomonas calceolata</name>
    <dbReference type="NCBI Taxonomy" id="35677"/>
    <lineage>
        <taxon>Eukaryota</taxon>
        <taxon>Sar</taxon>
        <taxon>Stramenopiles</taxon>
        <taxon>Ochrophyta</taxon>
        <taxon>Pelagophyceae</taxon>
        <taxon>Pelagomonadales</taxon>
        <taxon>Pelagomonadaceae</taxon>
        <taxon>Pelagomonas</taxon>
    </lineage>
</organism>
<dbReference type="Pfam" id="PF12796">
    <property type="entry name" value="Ank_2"/>
    <property type="match status" value="1"/>
</dbReference>
<evidence type="ECO:0000313" key="5">
    <source>
        <dbReference type="EMBL" id="CAH0371546.1"/>
    </source>
</evidence>
<dbReference type="EMBL" id="CAKKNE010000003">
    <property type="protein sequence ID" value="CAH0371546.1"/>
    <property type="molecule type" value="Genomic_DNA"/>
</dbReference>
<dbReference type="SUPFAM" id="SSF48403">
    <property type="entry name" value="Ankyrin repeat"/>
    <property type="match status" value="1"/>
</dbReference>
<protein>
    <submittedName>
        <fullName evidence="5">Uncharacterized protein</fullName>
    </submittedName>
</protein>
<dbReference type="PROSITE" id="PS50088">
    <property type="entry name" value="ANK_REPEAT"/>
    <property type="match status" value="2"/>
</dbReference>